<evidence type="ECO:0000256" key="4">
    <source>
        <dbReference type="ARBA" id="ARBA00023163"/>
    </source>
</evidence>
<accession>A0A4R2TJF3</accession>
<gene>
    <name evidence="6" type="ORF">EDC44_1121</name>
</gene>
<dbReference type="Pfam" id="PF02311">
    <property type="entry name" value="AraC_binding"/>
    <property type="match status" value="1"/>
</dbReference>
<dbReference type="PANTHER" id="PTHR43280">
    <property type="entry name" value="ARAC-FAMILY TRANSCRIPTIONAL REGULATOR"/>
    <property type="match status" value="1"/>
</dbReference>
<feature type="non-terminal residue" evidence="6">
    <location>
        <position position="1"/>
    </location>
</feature>
<name>A0A4R2TJF3_9PAST</name>
<dbReference type="PROSITE" id="PS01124">
    <property type="entry name" value="HTH_ARAC_FAMILY_2"/>
    <property type="match status" value="1"/>
</dbReference>
<dbReference type="Gene3D" id="2.60.120.280">
    <property type="entry name" value="Regulatory protein AraC"/>
    <property type="match status" value="1"/>
</dbReference>
<dbReference type="GO" id="GO:0043565">
    <property type="term" value="F:sequence-specific DNA binding"/>
    <property type="evidence" value="ECO:0007669"/>
    <property type="project" value="InterPro"/>
</dbReference>
<evidence type="ECO:0000259" key="5">
    <source>
        <dbReference type="PROSITE" id="PS01124"/>
    </source>
</evidence>
<reference evidence="6 7" key="1">
    <citation type="submission" date="2019-03" db="EMBL/GenBank/DDBJ databases">
        <title>Genomic Encyclopedia of Type Strains, Phase IV (KMG-IV): sequencing the most valuable type-strain genomes for metagenomic binning, comparative biology and taxonomic classification.</title>
        <authorList>
            <person name="Goeker M."/>
        </authorList>
    </citation>
    <scope>NUCLEOTIDE SEQUENCE [LARGE SCALE GENOMIC DNA]</scope>
    <source>
        <strain evidence="6 7">DSM 28404</strain>
    </source>
</reference>
<dbReference type="InterPro" id="IPR037923">
    <property type="entry name" value="HTH-like"/>
</dbReference>
<dbReference type="InterPro" id="IPR009057">
    <property type="entry name" value="Homeodomain-like_sf"/>
</dbReference>
<evidence type="ECO:0000313" key="7">
    <source>
        <dbReference type="Proteomes" id="UP000295763"/>
    </source>
</evidence>
<evidence type="ECO:0000313" key="6">
    <source>
        <dbReference type="EMBL" id="TCP94942.1"/>
    </source>
</evidence>
<dbReference type="InterPro" id="IPR018060">
    <property type="entry name" value="HTH_AraC"/>
</dbReference>
<keyword evidence="2" id="KW-0238">DNA-binding</keyword>
<evidence type="ECO:0000256" key="1">
    <source>
        <dbReference type="ARBA" id="ARBA00023015"/>
    </source>
</evidence>
<dbReference type="PANTHER" id="PTHR43280:SF25">
    <property type="entry name" value="ARABINOSE OPERON REGULATORY PROTEIN"/>
    <property type="match status" value="1"/>
</dbReference>
<dbReference type="NCBIfam" id="NF007860">
    <property type="entry name" value="PRK10572.1"/>
    <property type="match status" value="1"/>
</dbReference>
<dbReference type="SUPFAM" id="SSF46689">
    <property type="entry name" value="Homeodomain-like"/>
    <property type="match status" value="2"/>
</dbReference>
<organism evidence="6 7">
    <name type="scientific">Cricetibacter osteomyelitidis</name>
    <dbReference type="NCBI Taxonomy" id="1521931"/>
    <lineage>
        <taxon>Bacteria</taxon>
        <taxon>Pseudomonadati</taxon>
        <taxon>Pseudomonadota</taxon>
        <taxon>Gammaproteobacteria</taxon>
        <taxon>Pasteurellales</taxon>
        <taxon>Pasteurellaceae</taxon>
        <taxon>Cricetibacter</taxon>
    </lineage>
</organism>
<dbReference type="InterPro" id="IPR020449">
    <property type="entry name" value="Tscrpt_reg_AraC-type_HTH"/>
</dbReference>
<evidence type="ECO:0000256" key="3">
    <source>
        <dbReference type="ARBA" id="ARBA00023159"/>
    </source>
</evidence>
<evidence type="ECO:0000256" key="2">
    <source>
        <dbReference type="ARBA" id="ARBA00023125"/>
    </source>
</evidence>
<sequence>RVQRYSHFTFKFTVLFSIHSCDVMSFLVKLALIHSTEKDNMKVKNEVNPQPNPLLPGYNFNAYLVAGCTPIEENSELDFIINRPNGMCGYIINLTTKGEGIVFHGKNAFYCQVRDLLLFPPNAAHYYGRSDNSPSWHHQWIYFRPRAFWLDWVKWTDTVNNVGRLTIPDEHSYQEILSLFLQIEAEYNSDDPLSEAMSMCLLEQLLIRCFRFDPANKQRMLDPRIRETCHFISDNIDKNYTINEIAKQACMSPSRLTHLFVQQIGTSIVKWREEQRMIKAKHLLHASGEPIYHIARQLGYDDQLYFSRIFKRYTGLSPSGFRDSR</sequence>
<dbReference type="PRINTS" id="PR00032">
    <property type="entry name" value="HTHARAC"/>
</dbReference>
<dbReference type="InterPro" id="IPR003313">
    <property type="entry name" value="AraC-bd"/>
</dbReference>
<dbReference type="SUPFAM" id="SSF51215">
    <property type="entry name" value="Regulatory protein AraC"/>
    <property type="match status" value="1"/>
</dbReference>
<feature type="domain" description="HTH araC/xylS-type" evidence="5">
    <location>
        <begin position="226"/>
        <end position="324"/>
    </location>
</feature>
<protein>
    <submittedName>
        <fullName evidence="6">AraC family transcriptional regulator</fullName>
    </submittedName>
</protein>
<dbReference type="Proteomes" id="UP000295763">
    <property type="component" value="Unassembled WGS sequence"/>
</dbReference>
<comment type="caution">
    <text evidence="6">The sequence shown here is derived from an EMBL/GenBank/DDBJ whole genome shotgun (WGS) entry which is preliminary data.</text>
</comment>
<keyword evidence="3" id="KW-0010">Activator</keyword>
<keyword evidence="1" id="KW-0805">Transcription regulation</keyword>
<dbReference type="GO" id="GO:0003700">
    <property type="term" value="F:DNA-binding transcription factor activity"/>
    <property type="evidence" value="ECO:0007669"/>
    <property type="project" value="InterPro"/>
</dbReference>
<dbReference type="Gene3D" id="1.10.10.60">
    <property type="entry name" value="Homeodomain-like"/>
    <property type="match status" value="2"/>
</dbReference>
<keyword evidence="4" id="KW-0804">Transcription</keyword>
<keyword evidence="7" id="KW-1185">Reference proteome</keyword>
<proteinExistence type="predicted"/>
<dbReference type="SMART" id="SM00342">
    <property type="entry name" value="HTH_ARAC"/>
    <property type="match status" value="1"/>
</dbReference>
<dbReference type="EMBL" id="SLYB01000012">
    <property type="protein sequence ID" value="TCP94942.1"/>
    <property type="molecule type" value="Genomic_DNA"/>
</dbReference>
<dbReference type="Pfam" id="PF12833">
    <property type="entry name" value="HTH_18"/>
    <property type="match status" value="1"/>
</dbReference>
<dbReference type="AlphaFoldDB" id="A0A4R2TJF3"/>